<evidence type="ECO:0000259" key="5">
    <source>
        <dbReference type="PROSITE" id="PS51898"/>
    </source>
</evidence>
<feature type="domain" description="Tyr recombinase" evidence="5">
    <location>
        <begin position="175"/>
        <end position="376"/>
    </location>
</feature>
<dbReference type="PANTHER" id="PTHR30629:SF2">
    <property type="entry name" value="PROPHAGE INTEGRASE INTS-RELATED"/>
    <property type="match status" value="1"/>
</dbReference>
<dbReference type="OrthoDB" id="4326943at2"/>
<organism evidence="6 7">
    <name type="scientific">Geodermatophilus pulveris</name>
    <dbReference type="NCBI Taxonomy" id="1564159"/>
    <lineage>
        <taxon>Bacteria</taxon>
        <taxon>Bacillati</taxon>
        <taxon>Actinomycetota</taxon>
        <taxon>Actinomycetes</taxon>
        <taxon>Geodermatophilales</taxon>
        <taxon>Geodermatophilaceae</taxon>
        <taxon>Geodermatophilus</taxon>
    </lineage>
</organism>
<dbReference type="SUPFAM" id="SSF56349">
    <property type="entry name" value="DNA breaking-rejoining enzymes"/>
    <property type="match status" value="1"/>
</dbReference>
<evidence type="ECO:0000256" key="4">
    <source>
        <dbReference type="ARBA" id="ARBA00023172"/>
    </source>
</evidence>
<accession>A0A239GLS0</accession>
<dbReference type="GO" id="GO:0006310">
    <property type="term" value="P:DNA recombination"/>
    <property type="evidence" value="ECO:0007669"/>
    <property type="project" value="UniProtKB-KW"/>
</dbReference>
<name>A0A239GLS0_9ACTN</name>
<keyword evidence="4" id="KW-0233">DNA recombination</keyword>
<dbReference type="AlphaFoldDB" id="A0A239GLS0"/>
<dbReference type="GO" id="GO:0003677">
    <property type="term" value="F:DNA binding"/>
    <property type="evidence" value="ECO:0007669"/>
    <property type="project" value="UniProtKB-KW"/>
</dbReference>
<protein>
    <submittedName>
        <fullName evidence="6">Site-specific recombinase XerD</fullName>
    </submittedName>
</protein>
<keyword evidence="3" id="KW-0238">DNA-binding</keyword>
<dbReference type="RefSeq" id="WP_089306259.1">
    <property type="nucleotide sequence ID" value="NZ_FZOO01000006.1"/>
</dbReference>
<evidence type="ECO:0000256" key="1">
    <source>
        <dbReference type="ARBA" id="ARBA00008857"/>
    </source>
</evidence>
<evidence type="ECO:0000313" key="6">
    <source>
        <dbReference type="EMBL" id="SNS69931.1"/>
    </source>
</evidence>
<proteinExistence type="inferred from homology"/>
<dbReference type="Gene3D" id="1.10.150.130">
    <property type="match status" value="1"/>
</dbReference>
<comment type="similarity">
    <text evidence="1">Belongs to the 'phage' integrase family.</text>
</comment>
<dbReference type="InterPro" id="IPR011010">
    <property type="entry name" value="DNA_brk_join_enz"/>
</dbReference>
<gene>
    <name evidence="6" type="ORF">SAMN06893096_106263</name>
</gene>
<dbReference type="InterPro" id="IPR013762">
    <property type="entry name" value="Integrase-like_cat_sf"/>
</dbReference>
<dbReference type="PROSITE" id="PS51898">
    <property type="entry name" value="TYR_RECOMBINASE"/>
    <property type="match status" value="1"/>
</dbReference>
<dbReference type="GO" id="GO:0015074">
    <property type="term" value="P:DNA integration"/>
    <property type="evidence" value="ECO:0007669"/>
    <property type="project" value="UniProtKB-KW"/>
</dbReference>
<evidence type="ECO:0000313" key="7">
    <source>
        <dbReference type="Proteomes" id="UP000198373"/>
    </source>
</evidence>
<keyword evidence="7" id="KW-1185">Reference proteome</keyword>
<dbReference type="Pfam" id="PF00589">
    <property type="entry name" value="Phage_integrase"/>
    <property type="match status" value="1"/>
</dbReference>
<dbReference type="InterPro" id="IPR050808">
    <property type="entry name" value="Phage_Integrase"/>
</dbReference>
<evidence type="ECO:0000256" key="2">
    <source>
        <dbReference type="ARBA" id="ARBA00022908"/>
    </source>
</evidence>
<dbReference type="InterPro" id="IPR010998">
    <property type="entry name" value="Integrase_recombinase_N"/>
</dbReference>
<reference evidence="7" key="1">
    <citation type="submission" date="2017-06" db="EMBL/GenBank/DDBJ databases">
        <authorList>
            <person name="Varghese N."/>
            <person name="Submissions S."/>
        </authorList>
    </citation>
    <scope>NUCLEOTIDE SEQUENCE [LARGE SCALE GENOMIC DNA]</scope>
    <source>
        <strain evidence="7">DSM 46839</strain>
    </source>
</reference>
<dbReference type="Proteomes" id="UP000198373">
    <property type="component" value="Unassembled WGS sequence"/>
</dbReference>
<evidence type="ECO:0000256" key="3">
    <source>
        <dbReference type="ARBA" id="ARBA00023125"/>
    </source>
</evidence>
<sequence>MGRPSLALGTSGAIRCYRLDSGYRARALHRDFDGRVRAVERRGKTKAAAEAALKLALRDRAGVSTRGHITADSRISALADAWYAGLRDLAPTTMEAYRLRLDRQIVPGLGELRIRELTAGVLDRHLNLVADTHGVAVARMCRSVLSGMCTLAARHDALIHNPVRSVAPLGGKAKKAPRALTVSQLRQLRAALTYDNRAVARDLPDLVDFLMATGLRIGEACGLAWDAVDLTAGTIAVRATAVRVGGEGLVVKQTKTDAGARTLLLSDWCSTMLRQRAARAAPDEQDRIGRPVFPAPLGGWRDPSNTQADLRDALTAAGFDWVTSHVFRKSVATLMDQAGLSSRAAADQLGHANTSMTTDVYFGRKVAATGAAAVLEVLSHDG</sequence>
<dbReference type="EMBL" id="FZOO01000006">
    <property type="protein sequence ID" value="SNS69931.1"/>
    <property type="molecule type" value="Genomic_DNA"/>
</dbReference>
<dbReference type="Gene3D" id="1.10.443.10">
    <property type="entry name" value="Intergrase catalytic core"/>
    <property type="match status" value="1"/>
</dbReference>
<dbReference type="PANTHER" id="PTHR30629">
    <property type="entry name" value="PROPHAGE INTEGRASE"/>
    <property type="match status" value="1"/>
</dbReference>
<dbReference type="CDD" id="cd01189">
    <property type="entry name" value="INT_ICEBs1_C_like"/>
    <property type="match status" value="1"/>
</dbReference>
<keyword evidence="2" id="KW-0229">DNA integration</keyword>
<dbReference type="InterPro" id="IPR002104">
    <property type="entry name" value="Integrase_catalytic"/>
</dbReference>